<evidence type="ECO:0000313" key="2">
    <source>
        <dbReference type="EMBL" id="MCY6957177.1"/>
    </source>
</evidence>
<reference evidence="2" key="1">
    <citation type="submission" date="2022-12" db="EMBL/GenBank/DDBJ databases">
        <title>Clostridium sp. nov., isolated from industrial wastewater.</title>
        <authorList>
            <person name="Jiayan W."/>
        </authorList>
    </citation>
    <scope>NUCLEOTIDE SEQUENCE</scope>
    <source>
        <strain evidence="2">ZC22-4</strain>
    </source>
</reference>
<evidence type="ECO:0000313" key="3">
    <source>
        <dbReference type="Proteomes" id="UP001144612"/>
    </source>
</evidence>
<protein>
    <submittedName>
        <fullName evidence="2">DUF4825 domain-containing protein</fullName>
    </submittedName>
</protein>
<name>A0ABT4D4I0_9CLOT</name>
<dbReference type="InterPro" id="IPR032250">
    <property type="entry name" value="DUF4825"/>
</dbReference>
<dbReference type="Pfam" id="PF16107">
    <property type="entry name" value="DUF4825"/>
    <property type="match status" value="1"/>
</dbReference>
<organism evidence="2 3">
    <name type="scientific">Clostridium brassicae</name>
    <dbReference type="NCBI Taxonomy" id="2999072"/>
    <lineage>
        <taxon>Bacteria</taxon>
        <taxon>Bacillati</taxon>
        <taxon>Bacillota</taxon>
        <taxon>Clostridia</taxon>
        <taxon>Eubacteriales</taxon>
        <taxon>Clostridiaceae</taxon>
        <taxon>Clostridium</taxon>
    </lineage>
</organism>
<comment type="caution">
    <text evidence="2">The sequence shown here is derived from an EMBL/GenBank/DDBJ whole genome shotgun (WGS) entry which is preliminary data.</text>
</comment>
<sequence length="173" mass="19869">MKNKSKIIILIIIIFIIGLIGCKNKTDTIIQKKVENISQVKFSDLQKYKNSYVGDNSAVGNILYNLPGNMYDNGFSLKTDKQPYGIVVNYNVNTSLGKEDYNNFWNGKEPKEFLQDNALILFSLIKNVDIISFNVDNVGIYEYNRKDLEIKFGKDLKSIVEDESSFKEFFKAH</sequence>
<dbReference type="Proteomes" id="UP001144612">
    <property type="component" value="Unassembled WGS sequence"/>
</dbReference>
<accession>A0ABT4D4I0</accession>
<dbReference type="RefSeq" id="WP_268059534.1">
    <property type="nucleotide sequence ID" value="NZ_JAPQFJ010000001.1"/>
</dbReference>
<dbReference type="EMBL" id="JAPQFJ010000001">
    <property type="protein sequence ID" value="MCY6957177.1"/>
    <property type="molecule type" value="Genomic_DNA"/>
</dbReference>
<keyword evidence="3" id="KW-1185">Reference proteome</keyword>
<evidence type="ECO:0000259" key="1">
    <source>
        <dbReference type="Pfam" id="PF16107"/>
    </source>
</evidence>
<gene>
    <name evidence="2" type="ORF">OW729_01010</name>
</gene>
<feature type="domain" description="DUF4825" evidence="1">
    <location>
        <begin position="45"/>
        <end position="142"/>
    </location>
</feature>
<dbReference type="PROSITE" id="PS51257">
    <property type="entry name" value="PROKAR_LIPOPROTEIN"/>
    <property type="match status" value="1"/>
</dbReference>
<proteinExistence type="predicted"/>